<proteinExistence type="predicted"/>
<dbReference type="InParanoid" id="A0A1S0UJE7"/>
<dbReference type="AlphaFoldDB" id="A0A1S0UJE7"/>
<dbReference type="EMBL" id="JH712114">
    <property type="protein sequence ID" value="EJD75705.1"/>
    <property type="molecule type" value="Genomic_DNA"/>
</dbReference>
<accession>A0A1S0UJE7</accession>
<dbReference type="RefSeq" id="XP_003140795.2">
    <property type="nucleotide sequence ID" value="XM_003140747.2"/>
</dbReference>
<reference evidence="1" key="1">
    <citation type="submission" date="2012-04" db="EMBL/GenBank/DDBJ databases">
        <title>The Genome Sequence of Loa loa.</title>
        <authorList>
            <consortium name="The Broad Institute Genome Sequencing Platform"/>
            <consortium name="Broad Institute Genome Sequencing Center for Infectious Disease"/>
            <person name="Nutman T.B."/>
            <person name="Fink D.L."/>
            <person name="Russ C."/>
            <person name="Young S."/>
            <person name="Zeng Q."/>
            <person name="Gargeya S."/>
            <person name="Alvarado L."/>
            <person name="Berlin A."/>
            <person name="Chapman S.B."/>
            <person name="Chen Z."/>
            <person name="Freedman E."/>
            <person name="Gellesch M."/>
            <person name="Goldberg J."/>
            <person name="Griggs A."/>
            <person name="Gujja S."/>
            <person name="Heilman E.R."/>
            <person name="Heiman D."/>
            <person name="Howarth C."/>
            <person name="Mehta T."/>
            <person name="Neiman D."/>
            <person name="Pearson M."/>
            <person name="Roberts A."/>
            <person name="Saif S."/>
            <person name="Shea T."/>
            <person name="Shenoy N."/>
            <person name="Sisk P."/>
            <person name="Stolte C."/>
            <person name="Sykes S."/>
            <person name="White J."/>
            <person name="Yandava C."/>
            <person name="Haas B."/>
            <person name="Henn M.R."/>
            <person name="Nusbaum C."/>
            <person name="Birren B."/>
        </authorList>
    </citation>
    <scope>NUCLEOTIDE SEQUENCE [LARGE SCALE GENOMIC DNA]</scope>
</reference>
<dbReference type="CTD" id="9942619"/>
<gene>
    <name evidence="1" type="ORF">LOAG_17200</name>
</gene>
<organism evidence="1">
    <name type="scientific">Loa loa</name>
    <name type="common">Eye worm</name>
    <name type="synonym">Filaria loa</name>
    <dbReference type="NCBI Taxonomy" id="7209"/>
    <lineage>
        <taxon>Eukaryota</taxon>
        <taxon>Metazoa</taxon>
        <taxon>Ecdysozoa</taxon>
        <taxon>Nematoda</taxon>
        <taxon>Chromadorea</taxon>
        <taxon>Rhabditida</taxon>
        <taxon>Spirurina</taxon>
        <taxon>Spiruromorpha</taxon>
        <taxon>Filarioidea</taxon>
        <taxon>Onchocercidae</taxon>
        <taxon>Loa</taxon>
    </lineage>
</organism>
<name>A0A1S0UJE7_LOALO</name>
<sequence>MVVIIPAIPVSEAKQCNKKSRNKSAQRVDNVRYNIMSPTSQLTHRAADEQYVGDILP</sequence>
<dbReference type="KEGG" id="loa:LOAG_17200"/>
<evidence type="ECO:0000313" key="1">
    <source>
        <dbReference type="EMBL" id="EJD75705.1"/>
    </source>
</evidence>
<protein>
    <submittedName>
        <fullName evidence="1">Uncharacterized protein</fullName>
    </submittedName>
</protein>
<dbReference type="GeneID" id="9942619"/>